<feature type="binding site" evidence="8">
    <location>
        <position position="351"/>
    </location>
    <ligand>
        <name>Mn(2+)</name>
        <dbReference type="ChEBI" id="CHEBI:29035"/>
        <label>1</label>
    </ligand>
</feature>
<dbReference type="PANTHER" id="PTHR11963:SF23">
    <property type="entry name" value="CYTOSOL AMINOPEPTIDASE"/>
    <property type="match status" value="1"/>
</dbReference>
<dbReference type="GO" id="GO:0006508">
    <property type="term" value="P:proteolysis"/>
    <property type="evidence" value="ECO:0007669"/>
    <property type="project" value="UniProtKB-KW"/>
</dbReference>
<feature type="domain" description="Cytosol aminopeptidase" evidence="9">
    <location>
        <begin position="347"/>
        <end position="354"/>
    </location>
</feature>
<dbReference type="EC" id="3.4.11.10" evidence="8"/>
<dbReference type="PANTHER" id="PTHR11963">
    <property type="entry name" value="LEUCINE AMINOPEPTIDASE-RELATED"/>
    <property type="match status" value="1"/>
</dbReference>
<feature type="binding site" evidence="8">
    <location>
        <position position="272"/>
    </location>
    <ligand>
        <name>Mn(2+)</name>
        <dbReference type="ChEBI" id="CHEBI:29035"/>
        <label>1</label>
    </ligand>
</feature>
<feature type="active site" evidence="8">
    <location>
        <position position="353"/>
    </location>
</feature>
<dbReference type="PRINTS" id="PR00481">
    <property type="entry name" value="LAMNOPPTDASE"/>
</dbReference>
<dbReference type="GO" id="GO:0005737">
    <property type="term" value="C:cytoplasm"/>
    <property type="evidence" value="ECO:0007669"/>
    <property type="project" value="UniProtKB-SubCell"/>
</dbReference>
<keyword evidence="8" id="KW-0963">Cytoplasm</keyword>
<accession>A0A420WTI4</accession>
<dbReference type="CDD" id="cd00433">
    <property type="entry name" value="Peptidase_M17"/>
    <property type="match status" value="1"/>
</dbReference>
<dbReference type="NCBIfam" id="NF002074">
    <property type="entry name" value="PRK00913.1-4"/>
    <property type="match status" value="1"/>
</dbReference>
<evidence type="ECO:0000256" key="6">
    <source>
        <dbReference type="ARBA" id="ARBA00022801"/>
    </source>
</evidence>
<protein>
    <recommendedName>
        <fullName evidence="8">Probable cytosol aminopeptidase</fullName>
        <ecNumber evidence="8">3.4.11.1</ecNumber>
    </recommendedName>
    <alternativeName>
        <fullName evidence="8">Leucine aminopeptidase</fullName>
        <shortName evidence="8">LAP</shortName>
        <ecNumber evidence="8">3.4.11.10</ecNumber>
    </alternativeName>
    <alternativeName>
        <fullName evidence="8">Leucyl aminopeptidase</fullName>
    </alternativeName>
</protein>
<comment type="catalytic activity">
    <reaction evidence="2 8">
        <text>Release of an N-terminal amino acid, preferentially leucine, but not glutamic or aspartic acids.</text>
        <dbReference type="EC" id="3.4.11.10"/>
    </reaction>
</comment>
<comment type="caution">
    <text evidence="10">The sequence shown here is derived from an EMBL/GenBank/DDBJ whole genome shotgun (WGS) entry which is preliminary data.</text>
</comment>
<evidence type="ECO:0000259" key="9">
    <source>
        <dbReference type="PROSITE" id="PS00631"/>
    </source>
</evidence>
<dbReference type="EC" id="3.4.11.1" evidence="8"/>
<keyword evidence="4 8" id="KW-0031">Aminopeptidase</keyword>
<dbReference type="Gene3D" id="3.40.630.10">
    <property type="entry name" value="Zn peptidases"/>
    <property type="match status" value="1"/>
</dbReference>
<dbReference type="InterPro" id="IPR011356">
    <property type="entry name" value="Leucine_aapep/pepB"/>
</dbReference>
<comment type="cofactor">
    <cofactor evidence="8">
        <name>Mn(2+)</name>
        <dbReference type="ChEBI" id="CHEBI:29035"/>
    </cofactor>
    <text evidence="8">Binds 2 manganese ions per subunit.</text>
</comment>
<dbReference type="RefSeq" id="WP_121173626.1">
    <property type="nucleotide sequence ID" value="NZ_RBIN01000008.1"/>
</dbReference>
<evidence type="ECO:0000256" key="5">
    <source>
        <dbReference type="ARBA" id="ARBA00022670"/>
    </source>
</evidence>
<dbReference type="Gene3D" id="3.40.220.10">
    <property type="entry name" value="Leucine Aminopeptidase, subunit E, domain 1"/>
    <property type="match status" value="1"/>
</dbReference>
<name>A0A420WTI4_9GAMM</name>
<evidence type="ECO:0000313" key="11">
    <source>
        <dbReference type="Proteomes" id="UP000281975"/>
    </source>
</evidence>
<evidence type="ECO:0000256" key="2">
    <source>
        <dbReference type="ARBA" id="ARBA00000967"/>
    </source>
</evidence>
<feature type="binding site" evidence="8">
    <location>
        <position position="349"/>
    </location>
    <ligand>
        <name>Mn(2+)</name>
        <dbReference type="ChEBI" id="CHEBI:29035"/>
        <label>1</label>
    </ligand>
</feature>
<dbReference type="SUPFAM" id="SSF52949">
    <property type="entry name" value="Macro domain-like"/>
    <property type="match status" value="1"/>
</dbReference>
<evidence type="ECO:0000256" key="8">
    <source>
        <dbReference type="HAMAP-Rule" id="MF_00181"/>
    </source>
</evidence>
<dbReference type="Pfam" id="PF02789">
    <property type="entry name" value="Peptidase_M17_N"/>
    <property type="match status" value="1"/>
</dbReference>
<organism evidence="10 11">
    <name type="scientific">Kushneria sinocarnis</name>
    <dbReference type="NCBI Taxonomy" id="595502"/>
    <lineage>
        <taxon>Bacteria</taxon>
        <taxon>Pseudomonadati</taxon>
        <taxon>Pseudomonadota</taxon>
        <taxon>Gammaproteobacteria</taxon>
        <taxon>Oceanospirillales</taxon>
        <taxon>Halomonadaceae</taxon>
        <taxon>Kushneria</taxon>
    </lineage>
</organism>
<gene>
    <name evidence="8" type="primary">pepA</name>
    <name evidence="10" type="ORF">C7446_2708</name>
</gene>
<dbReference type="InterPro" id="IPR000819">
    <property type="entry name" value="Peptidase_M17_C"/>
</dbReference>
<dbReference type="OrthoDB" id="9809354at2"/>
<evidence type="ECO:0000256" key="1">
    <source>
        <dbReference type="ARBA" id="ARBA00000135"/>
    </source>
</evidence>
<keyword evidence="11" id="KW-1185">Reference proteome</keyword>
<evidence type="ECO:0000313" key="10">
    <source>
        <dbReference type="EMBL" id="RKQ96848.1"/>
    </source>
</evidence>
<dbReference type="InterPro" id="IPR008283">
    <property type="entry name" value="Peptidase_M17_N"/>
</dbReference>
<keyword evidence="7 8" id="KW-0464">Manganese</keyword>
<dbReference type="GO" id="GO:0070006">
    <property type="term" value="F:metalloaminopeptidase activity"/>
    <property type="evidence" value="ECO:0007669"/>
    <property type="project" value="InterPro"/>
</dbReference>
<feature type="binding site" evidence="8">
    <location>
        <position position="351"/>
    </location>
    <ligand>
        <name>Mn(2+)</name>
        <dbReference type="ChEBI" id="CHEBI:29035"/>
        <label>2</label>
    </ligand>
</feature>
<comment type="function">
    <text evidence="8">Presumably involved in the processing and regular turnover of intracellular proteins. Catalyzes the removal of unsubstituted N-terminal amino acids from various peptides.</text>
</comment>
<dbReference type="InterPro" id="IPR043472">
    <property type="entry name" value="Macro_dom-like"/>
</dbReference>
<keyword evidence="8" id="KW-0479">Metal-binding</keyword>
<dbReference type="PROSITE" id="PS00631">
    <property type="entry name" value="CYTOSOL_AP"/>
    <property type="match status" value="1"/>
</dbReference>
<dbReference type="AlphaFoldDB" id="A0A420WTI4"/>
<dbReference type="NCBIfam" id="NF002073">
    <property type="entry name" value="PRK00913.1-2"/>
    <property type="match status" value="1"/>
</dbReference>
<feature type="active site" evidence="8">
    <location>
        <position position="279"/>
    </location>
</feature>
<feature type="binding site" evidence="8">
    <location>
        <position position="290"/>
    </location>
    <ligand>
        <name>Mn(2+)</name>
        <dbReference type="ChEBI" id="CHEBI:29035"/>
        <label>2</label>
    </ligand>
</feature>
<feature type="binding site" evidence="8">
    <location>
        <position position="272"/>
    </location>
    <ligand>
        <name>Mn(2+)</name>
        <dbReference type="ChEBI" id="CHEBI:29035"/>
        <label>2</label>
    </ligand>
</feature>
<feature type="binding site" evidence="8">
    <location>
        <position position="267"/>
    </location>
    <ligand>
        <name>Mn(2+)</name>
        <dbReference type="ChEBI" id="CHEBI:29035"/>
        <label>2</label>
    </ligand>
</feature>
<dbReference type="Proteomes" id="UP000281975">
    <property type="component" value="Unassembled WGS sequence"/>
</dbReference>
<dbReference type="InterPro" id="IPR023042">
    <property type="entry name" value="Peptidase_M17_leu_NH2_pept"/>
</dbReference>
<dbReference type="GO" id="GO:0030145">
    <property type="term" value="F:manganese ion binding"/>
    <property type="evidence" value="ECO:0007669"/>
    <property type="project" value="UniProtKB-UniRule"/>
</dbReference>
<evidence type="ECO:0000256" key="3">
    <source>
        <dbReference type="ARBA" id="ARBA00009528"/>
    </source>
</evidence>
<evidence type="ECO:0000256" key="4">
    <source>
        <dbReference type="ARBA" id="ARBA00022438"/>
    </source>
</evidence>
<comment type="subcellular location">
    <subcellularLocation>
        <location evidence="8">Cytoplasm</location>
    </subcellularLocation>
</comment>
<dbReference type="HAMAP" id="MF_00181">
    <property type="entry name" value="Cytosol_peptidase_M17"/>
    <property type="match status" value="1"/>
</dbReference>
<sequence>MEFSVLTVNPARAEADCIVVPVIRGSQLPPAAARLDDASERLIGQLIERGDFVGDLGTTQLVPFAPGLNTARLLLVGCGEQEKLDEARLRTALDAAMSALLRLPIEEAAIAFTDTELGPRGIDWKSRMIAEAARRAAYRFDECKSQRSEPASLRQLALLVSDPSEAERAEAGMRIGAAIGNGINVARRLGDLPGNICTPTYMAEQARAMGRGSGLTVTVHDEQALEEMGAGALLAVGRGSAEPSQLIVMEYRGADDPDEAPHVLIGKGISFDSGGISIKGGADMDEMKYDMGGAAGVFGTMSAVMEMKPKLNVVGIVASAENMPDGHAMRPGDILTTLRGLTVEVLNTDAEGRLALCDALAYADRYRPASVIDIATLTGACVIALGSHAIGMMSNEDTMAEQVTEAGVTAWDRAWRLPLWEEYQGQLDSAFADLANIGGRKAGAITAGCFLSRFVGEWPWAHLDVAGTAWNGKKGATGRPVGLLSQYLLDRAEHRFGE</sequence>
<dbReference type="SUPFAM" id="SSF53187">
    <property type="entry name" value="Zn-dependent exopeptidases"/>
    <property type="match status" value="1"/>
</dbReference>
<keyword evidence="6 8" id="KW-0378">Hydrolase</keyword>
<dbReference type="EMBL" id="RBIN01000008">
    <property type="protein sequence ID" value="RKQ96848.1"/>
    <property type="molecule type" value="Genomic_DNA"/>
</dbReference>
<dbReference type="Pfam" id="PF00883">
    <property type="entry name" value="Peptidase_M17"/>
    <property type="match status" value="1"/>
</dbReference>
<evidence type="ECO:0000256" key="7">
    <source>
        <dbReference type="ARBA" id="ARBA00023211"/>
    </source>
</evidence>
<keyword evidence="5 8" id="KW-0645">Protease</keyword>
<proteinExistence type="inferred from homology"/>
<comment type="catalytic activity">
    <reaction evidence="1 8">
        <text>Release of an N-terminal amino acid, Xaa-|-Yaa-, in which Xaa is preferably Leu, but may be other amino acids including Pro although not Arg or Lys, and Yaa may be Pro. Amino acid amides and methyl esters are also readily hydrolyzed, but rates on arylamides are exceedingly low.</text>
        <dbReference type="EC" id="3.4.11.1"/>
    </reaction>
</comment>
<reference evidence="10 11" key="1">
    <citation type="submission" date="2018-10" db="EMBL/GenBank/DDBJ databases">
        <title>Genomic Encyclopedia of Type Strains, Phase IV (KMG-IV): sequencing the most valuable type-strain genomes for metagenomic binning, comparative biology and taxonomic classification.</title>
        <authorList>
            <person name="Goeker M."/>
        </authorList>
    </citation>
    <scope>NUCLEOTIDE SEQUENCE [LARGE SCALE GENOMIC DNA]</scope>
    <source>
        <strain evidence="10 11">DSM 23229</strain>
    </source>
</reference>
<comment type="similarity">
    <text evidence="3 8">Belongs to the peptidase M17 family.</text>
</comment>